<evidence type="ECO:0000259" key="3">
    <source>
        <dbReference type="PROSITE" id="PS50893"/>
    </source>
</evidence>
<dbReference type="InterPro" id="IPR015854">
    <property type="entry name" value="ABC_transpr_LolD-like"/>
</dbReference>
<dbReference type="AlphaFoldDB" id="U5VS18"/>
<dbReference type="eggNOG" id="COG1136">
    <property type="taxonomic scope" value="Bacteria"/>
</dbReference>
<dbReference type="Pfam" id="PF00005">
    <property type="entry name" value="ABC_tran"/>
    <property type="match status" value="1"/>
</dbReference>
<dbReference type="InterPro" id="IPR003593">
    <property type="entry name" value="AAA+_ATPase"/>
</dbReference>
<evidence type="ECO:0000313" key="5">
    <source>
        <dbReference type="Proteomes" id="UP000017746"/>
    </source>
</evidence>
<dbReference type="Gene3D" id="3.40.50.300">
    <property type="entry name" value="P-loop containing nucleotide triphosphate hydrolases"/>
    <property type="match status" value="1"/>
</dbReference>
<proteinExistence type="predicted"/>
<dbReference type="PANTHER" id="PTHR24220">
    <property type="entry name" value="IMPORT ATP-BINDING PROTEIN"/>
    <property type="match status" value="1"/>
</dbReference>
<dbReference type="InterPro" id="IPR003439">
    <property type="entry name" value="ABC_transporter-like_ATP-bd"/>
</dbReference>
<evidence type="ECO:0000256" key="2">
    <source>
        <dbReference type="ARBA" id="ARBA00022840"/>
    </source>
</evidence>
<protein>
    <submittedName>
        <fullName evidence="4">Acetoin ABC transporter ATP-binding protein YtrE</fullName>
    </submittedName>
</protein>
<accession>U5VS18</accession>
<reference evidence="4 5" key="1">
    <citation type="journal article" date="2014" name="J. Biotechnol.">
        <title>Complete genome sequence of the actinobacterium Actinoplanes friuliensis HAG 010964, producer of the lipopeptide antibiotic friulimycin.</title>
        <authorList>
            <person name="Ruckert C."/>
            <person name="Szczepanowski R."/>
            <person name="Albersmeier A."/>
            <person name="Goesmann A."/>
            <person name="Fischer N."/>
            <person name="Steinkamper A."/>
            <person name="Puhler A."/>
            <person name="Biener R."/>
            <person name="Schwartz D."/>
            <person name="Kalinowski J."/>
        </authorList>
    </citation>
    <scope>NUCLEOTIDE SEQUENCE [LARGE SCALE GENOMIC DNA]</scope>
    <source>
        <strain evidence="4 5">DSM 7358</strain>
    </source>
</reference>
<dbReference type="SUPFAM" id="SSF52540">
    <property type="entry name" value="P-loop containing nucleoside triphosphate hydrolases"/>
    <property type="match status" value="1"/>
</dbReference>
<dbReference type="Proteomes" id="UP000017746">
    <property type="component" value="Chromosome"/>
</dbReference>
<evidence type="ECO:0000313" key="4">
    <source>
        <dbReference type="EMBL" id="AGZ39634.1"/>
    </source>
</evidence>
<dbReference type="GO" id="GO:0005524">
    <property type="term" value="F:ATP binding"/>
    <property type="evidence" value="ECO:0007669"/>
    <property type="project" value="UniProtKB-KW"/>
</dbReference>
<dbReference type="PATRIC" id="fig|1246995.3.peg.1374"/>
<dbReference type="GO" id="GO:0022857">
    <property type="term" value="F:transmembrane transporter activity"/>
    <property type="evidence" value="ECO:0007669"/>
    <property type="project" value="TreeGrafter"/>
</dbReference>
<dbReference type="OrthoDB" id="9802264at2"/>
<dbReference type="RefSeq" id="WP_023359165.1">
    <property type="nucleotide sequence ID" value="NC_022657.1"/>
</dbReference>
<dbReference type="HOGENOM" id="CLU_000604_1_2_11"/>
<keyword evidence="5" id="KW-1185">Reference proteome</keyword>
<keyword evidence="2 4" id="KW-0067">ATP-binding</keyword>
<sequence>MTGALVEVRAVSHTRGSGASATQVLQDVDLSLPPATLAVLAGRSGSGKSTLCHLVAGVMAPGAGQVLVDGRAAYPAADWATVSLLPQRLALEPELTVAENVLLPAGVRGRSPAADLLERLGLAAIAGRPARDTSLGEQQRAALARALVLNPAVAVLDEPTAHQDDDHVRLILEVLAASVTAGTLALVATHDQRVIDVAGVVVRLRSGRVLPAA</sequence>
<gene>
    <name evidence="4" type="ORF">AFR_06725</name>
</gene>
<dbReference type="STRING" id="1246995.AFR_06725"/>
<feature type="domain" description="ABC transporter" evidence="3">
    <location>
        <begin position="6"/>
        <end position="213"/>
    </location>
</feature>
<dbReference type="GO" id="GO:0005886">
    <property type="term" value="C:plasma membrane"/>
    <property type="evidence" value="ECO:0007669"/>
    <property type="project" value="TreeGrafter"/>
</dbReference>
<dbReference type="SMART" id="SM00382">
    <property type="entry name" value="AAA"/>
    <property type="match status" value="1"/>
</dbReference>
<dbReference type="GO" id="GO:0016887">
    <property type="term" value="F:ATP hydrolysis activity"/>
    <property type="evidence" value="ECO:0007669"/>
    <property type="project" value="InterPro"/>
</dbReference>
<name>U5VS18_9ACTN</name>
<organism evidence="4 5">
    <name type="scientific">Actinoplanes friuliensis DSM 7358</name>
    <dbReference type="NCBI Taxonomy" id="1246995"/>
    <lineage>
        <taxon>Bacteria</taxon>
        <taxon>Bacillati</taxon>
        <taxon>Actinomycetota</taxon>
        <taxon>Actinomycetes</taxon>
        <taxon>Micromonosporales</taxon>
        <taxon>Micromonosporaceae</taxon>
        <taxon>Actinoplanes</taxon>
    </lineage>
</organism>
<keyword evidence="1" id="KW-0547">Nucleotide-binding</keyword>
<dbReference type="EMBL" id="CP006272">
    <property type="protein sequence ID" value="AGZ39634.1"/>
    <property type="molecule type" value="Genomic_DNA"/>
</dbReference>
<dbReference type="KEGG" id="afs:AFR_06725"/>
<dbReference type="InterPro" id="IPR027417">
    <property type="entry name" value="P-loop_NTPase"/>
</dbReference>
<evidence type="ECO:0000256" key="1">
    <source>
        <dbReference type="ARBA" id="ARBA00022741"/>
    </source>
</evidence>
<dbReference type="PROSITE" id="PS50893">
    <property type="entry name" value="ABC_TRANSPORTER_2"/>
    <property type="match status" value="1"/>
</dbReference>